<dbReference type="SUPFAM" id="SSF50729">
    <property type="entry name" value="PH domain-like"/>
    <property type="match status" value="1"/>
</dbReference>
<reference evidence="10" key="1">
    <citation type="submission" date="2018-09" db="EMBL/GenBank/DDBJ databases">
        <title>Common duck and Muscovy duck high density SNP chip.</title>
        <authorList>
            <person name="Vignal A."/>
            <person name="Thebault N."/>
            <person name="Warren W.C."/>
        </authorList>
    </citation>
    <scope>NUCLEOTIDE SEQUENCE [LARGE SCALE GENOMIC DNA]</scope>
</reference>
<evidence type="ECO:0000256" key="9">
    <source>
        <dbReference type="SAM" id="MobiDB-lite"/>
    </source>
</evidence>
<feature type="compositionally biased region" description="Low complexity" evidence="9">
    <location>
        <begin position="100"/>
        <end position="114"/>
    </location>
</feature>
<keyword evidence="8" id="KW-0539">Nucleus</keyword>
<reference evidence="10" key="2">
    <citation type="submission" date="2025-08" db="UniProtKB">
        <authorList>
            <consortium name="Ensembl"/>
        </authorList>
    </citation>
    <scope>IDENTIFICATION</scope>
</reference>
<evidence type="ECO:0000256" key="5">
    <source>
        <dbReference type="ARBA" id="ARBA00022490"/>
    </source>
</evidence>
<name>A0A8C3C5A7_CAIMO</name>
<evidence type="ECO:0000256" key="8">
    <source>
        <dbReference type="ARBA" id="ARBA00023242"/>
    </source>
</evidence>
<evidence type="ECO:0000313" key="11">
    <source>
        <dbReference type="Proteomes" id="UP000694556"/>
    </source>
</evidence>
<evidence type="ECO:0000256" key="7">
    <source>
        <dbReference type="ARBA" id="ARBA00023136"/>
    </source>
</evidence>
<dbReference type="Gene3D" id="6.10.250.220">
    <property type="match status" value="1"/>
</dbReference>
<evidence type="ECO:0000256" key="3">
    <source>
        <dbReference type="ARBA" id="ARBA00004496"/>
    </source>
</evidence>
<keyword evidence="6" id="KW-0597">Phosphoprotein</keyword>
<evidence type="ECO:0000256" key="4">
    <source>
        <dbReference type="ARBA" id="ARBA00022475"/>
    </source>
</evidence>
<dbReference type="PANTHER" id="PTHR15129:SF1">
    <property type="entry name" value="SRC KINASE-ASSOCIATED PHOSPHOPROTEIN 1"/>
    <property type="match status" value="1"/>
</dbReference>
<keyword evidence="4" id="KW-1003">Cell membrane</keyword>
<evidence type="ECO:0000313" key="10">
    <source>
        <dbReference type="Ensembl" id="ENSCMMP00000015634.1"/>
    </source>
</evidence>
<keyword evidence="7" id="KW-0472">Membrane</keyword>
<comment type="subcellular location">
    <subcellularLocation>
        <location evidence="2">Cell membrane</location>
    </subcellularLocation>
    <subcellularLocation>
        <location evidence="3">Cytoplasm</location>
    </subcellularLocation>
    <subcellularLocation>
        <location evidence="1">Nucleus</location>
    </subcellularLocation>
</comment>
<evidence type="ECO:0000256" key="1">
    <source>
        <dbReference type="ARBA" id="ARBA00004123"/>
    </source>
</evidence>
<keyword evidence="5" id="KW-0963">Cytoplasm</keyword>
<dbReference type="InterPro" id="IPR037781">
    <property type="entry name" value="SKAP_fam"/>
</dbReference>
<dbReference type="Proteomes" id="UP000694556">
    <property type="component" value="Chromosome 28"/>
</dbReference>
<dbReference type="GO" id="GO:0005737">
    <property type="term" value="C:cytoplasm"/>
    <property type="evidence" value="ECO:0007669"/>
    <property type="project" value="UniProtKB-SubCell"/>
</dbReference>
<protein>
    <submittedName>
        <fullName evidence="10">Src kinase associated phosphoprotein 1</fullName>
    </submittedName>
</protein>
<evidence type="ECO:0000256" key="2">
    <source>
        <dbReference type="ARBA" id="ARBA00004236"/>
    </source>
</evidence>
<evidence type="ECO:0000256" key="6">
    <source>
        <dbReference type="ARBA" id="ARBA00022553"/>
    </source>
</evidence>
<dbReference type="GO" id="GO:0005886">
    <property type="term" value="C:plasma membrane"/>
    <property type="evidence" value="ECO:0007669"/>
    <property type="project" value="UniProtKB-SubCell"/>
</dbReference>
<feature type="region of interest" description="Disordered" evidence="9">
    <location>
        <begin position="57"/>
        <end position="147"/>
    </location>
</feature>
<keyword evidence="11" id="KW-1185">Reference proteome</keyword>
<dbReference type="Ensembl" id="ENSCMMT00000017180.1">
    <property type="protein sequence ID" value="ENSCMMP00000015634.1"/>
    <property type="gene ID" value="ENSCMMG00000009941.1"/>
</dbReference>
<sequence>MLPEEVRRLLEDAECYLADGLQNENLSPNAREQRDAILFSFQQVKARYHLEFLPRGEDQHDAGFGQDSSDENQSWSLAPSMTSDVSLPSDFLDDEPPPTSQTQRSSSTTASRSSWGRFLLSPSRMAPRPAQPQAGRGTRAPGRTRRHQVCLCQPRLRAPGPGRSWGGRIAKGKLKQTGRDVEVAVKMVLVARTEKNEV</sequence>
<reference evidence="10" key="3">
    <citation type="submission" date="2025-09" db="UniProtKB">
        <authorList>
            <consortium name="Ensembl"/>
        </authorList>
    </citation>
    <scope>IDENTIFICATION</scope>
</reference>
<dbReference type="PANTHER" id="PTHR15129">
    <property type="entry name" value="SRC-ASSOCIATED ADAPTOR PROTEIN"/>
    <property type="match status" value="1"/>
</dbReference>
<dbReference type="AlphaFoldDB" id="A0A8C3C5A7"/>
<accession>A0A8C3C5A7</accession>
<feature type="compositionally biased region" description="Polar residues" evidence="9">
    <location>
        <begin position="71"/>
        <end position="86"/>
    </location>
</feature>
<proteinExistence type="predicted"/>
<dbReference type="GO" id="GO:0005634">
    <property type="term" value="C:nucleus"/>
    <property type="evidence" value="ECO:0007669"/>
    <property type="project" value="UniProtKB-SubCell"/>
</dbReference>
<organism evidence="10 11">
    <name type="scientific">Cairina moschata</name>
    <name type="common">Muscovy duck</name>
    <dbReference type="NCBI Taxonomy" id="8855"/>
    <lineage>
        <taxon>Eukaryota</taxon>
        <taxon>Metazoa</taxon>
        <taxon>Chordata</taxon>
        <taxon>Craniata</taxon>
        <taxon>Vertebrata</taxon>
        <taxon>Euteleostomi</taxon>
        <taxon>Archelosauria</taxon>
        <taxon>Archosauria</taxon>
        <taxon>Dinosauria</taxon>
        <taxon>Saurischia</taxon>
        <taxon>Theropoda</taxon>
        <taxon>Coelurosauria</taxon>
        <taxon>Aves</taxon>
        <taxon>Neognathae</taxon>
        <taxon>Galloanserae</taxon>
        <taxon>Anseriformes</taxon>
        <taxon>Anatidae</taxon>
        <taxon>Anatinae</taxon>
        <taxon>Cairina</taxon>
    </lineage>
</organism>